<evidence type="ECO:0000256" key="1">
    <source>
        <dbReference type="ARBA" id="ARBA00043967"/>
    </source>
</evidence>
<feature type="domain" description="SUF system FeS cluster assembly SufBD core" evidence="2">
    <location>
        <begin position="173"/>
        <end position="402"/>
    </location>
</feature>
<dbReference type="RefSeq" id="WP_168883412.1">
    <property type="nucleotide sequence ID" value="NZ_JABAIL010000004.1"/>
</dbReference>
<gene>
    <name evidence="4" type="primary">sufD</name>
    <name evidence="4" type="ORF">HGP29_15925</name>
</gene>
<dbReference type="NCBIfam" id="TIGR01981">
    <property type="entry name" value="sufD"/>
    <property type="match status" value="1"/>
</dbReference>
<accession>A0A7X8SM51</accession>
<sequence>MSKVIENAALKNNALAYIEDTIDAVPALTSLKTEAAEQFASTDFPSIRDEEWKYTNVKKLVSSEFNFTTSSKAVTKEDIADHLIEGVEVMVFVDGQFNAELSNYTSTDKVTFSPLSEAIQKDEALVLSHLGKYADAGLPFVGINTASIQEGVFVYAKRNALKEEAVLILNVVTANHLVVQPRVLAIAEEGAQFTFAERNVVLGDNEVLINAVSETVVAERAVVNHIKLQDENENTHLVTLSEAQQADNSVYHNVTITTGGKLVRNNLNISLGEHCEGLMTGLYLLDDKSFVDNHTMVDHKMPNSYSNELYKGILSGKSKAVFNGKIFVRQDAQKTNAFQSNKNILLSPDAVVNTKPQLEIWADDVSCSHGCTIGALDEDPMFYLRARGITEDKARALLTYAFAGDVIEKISNEPIRSLVERTVAEKMGYPLD</sequence>
<dbReference type="EMBL" id="JABAIL010000004">
    <property type="protein sequence ID" value="NLR92708.1"/>
    <property type="molecule type" value="Genomic_DNA"/>
</dbReference>
<evidence type="ECO:0000259" key="2">
    <source>
        <dbReference type="Pfam" id="PF01458"/>
    </source>
</evidence>
<comment type="caution">
    <text evidence="4">The sequence shown here is derived from an EMBL/GenBank/DDBJ whole genome shotgun (WGS) entry which is preliminary data.</text>
</comment>
<comment type="similarity">
    <text evidence="1">Belongs to the iron-sulfur cluster assembly SufBD family.</text>
</comment>
<dbReference type="PANTHER" id="PTHR43575">
    <property type="entry name" value="PROTEIN ABCI7, CHLOROPLASTIC"/>
    <property type="match status" value="1"/>
</dbReference>
<dbReference type="InterPro" id="IPR000825">
    <property type="entry name" value="SUF_FeS_clus_asmbl_SufBD_core"/>
</dbReference>
<proteinExistence type="inferred from homology"/>
<dbReference type="GO" id="GO:0016226">
    <property type="term" value="P:iron-sulfur cluster assembly"/>
    <property type="evidence" value="ECO:0007669"/>
    <property type="project" value="InterPro"/>
</dbReference>
<dbReference type="InterPro" id="IPR037284">
    <property type="entry name" value="SUF_FeS_clus_asmbl_SufBD_sf"/>
</dbReference>
<name>A0A7X8SM51_9BACT</name>
<dbReference type="InterPro" id="IPR045595">
    <property type="entry name" value="SufBD_N"/>
</dbReference>
<evidence type="ECO:0000259" key="3">
    <source>
        <dbReference type="Pfam" id="PF19295"/>
    </source>
</evidence>
<dbReference type="PANTHER" id="PTHR43575:SF1">
    <property type="entry name" value="PROTEIN ABCI7, CHLOROPLASTIC"/>
    <property type="match status" value="1"/>
</dbReference>
<reference evidence="4 5" key="1">
    <citation type="submission" date="2020-04" db="EMBL/GenBank/DDBJ databases">
        <title>Flammeovirga sp. SR4, a novel species isolated from seawater.</title>
        <authorList>
            <person name="Wang X."/>
        </authorList>
    </citation>
    <scope>NUCLEOTIDE SEQUENCE [LARGE SCALE GENOMIC DNA]</scope>
    <source>
        <strain evidence="4 5">SR4</strain>
    </source>
</reference>
<evidence type="ECO:0000313" key="4">
    <source>
        <dbReference type="EMBL" id="NLR92708.1"/>
    </source>
</evidence>
<feature type="domain" description="SUF system FeS cluster assembly SufBD N-terminal" evidence="3">
    <location>
        <begin position="24"/>
        <end position="166"/>
    </location>
</feature>
<dbReference type="InterPro" id="IPR011542">
    <property type="entry name" value="SUF_FeS_clus_asmbl_SufD"/>
</dbReference>
<dbReference type="AlphaFoldDB" id="A0A7X8SM51"/>
<keyword evidence="5" id="KW-1185">Reference proteome</keyword>
<dbReference type="Pfam" id="PF01458">
    <property type="entry name" value="SUFBD_core"/>
    <property type="match status" value="1"/>
</dbReference>
<dbReference type="SUPFAM" id="SSF101960">
    <property type="entry name" value="Stabilizer of iron transporter SufD"/>
    <property type="match status" value="1"/>
</dbReference>
<organism evidence="4 5">
    <name type="scientific">Flammeovirga agarivorans</name>
    <dbReference type="NCBI Taxonomy" id="2726742"/>
    <lineage>
        <taxon>Bacteria</taxon>
        <taxon>Pseudomonadati</taxon>
        <taxon>Bacteroidota</taxon>
        <taxon>Cytophagia</taxon>
        <taxon>Cytophagales</taxon>
        <taxon>Flammeovirgaceae</taxon>
        <taxon>Flammeovirga</taxon>
    </lineage>
</organism>
<dbReference type="InterPro" id="IPR055346">
    <property type="entry name" value="Fe-S_cluster_assembly_SufBD"/>
</dbReference>
<dbReference type="Proteomes" id="UP000585050">
    <property type="component" value="Unassembled WGS sequence"/>
</dbReference>
<protein>
    <submittedName>
        <fullName evidence="4">Fe-S cluster assembly protein SufD</fullName>
    </submittedName>
</protein>
<dbReference type="Pfam" id="PF19295">
    <property type="entry name" value="SufBD_N"/>
    <property type="match status" value="1"/>
</dbReference>
<evidence type="ECO:0000313" key="5">
    <source>
        <dbReference type="Proteomes" id="UP000585050"/>
    </source>
</evidence>